<dbReference type="InterPro" id="IPR001626">
    <property type="entry name" value="ABC_TroCD"/>
</dbReference>
<dbReference type="AlphaFoldDB" id="A0A6J6FXA2"/>
<sequence>MDLISEPFEYAFFHKALIAGVLVGALCGCLGVFVVLRRMSYIGQGLSQSVLAGVAPAAIAGIDPYLGAVAATIAAGLLIHYVGRQHGVRPDAAIGIVSTTMFAAGVALISANRSRSVNLTDLLFGNILGVTYGDITLVGTVAAVMALLGFAFYKTLTFTVVDAAGAAAHGVRAAAIELAFTVALAAVVVVSIRIVGVLLIAAVIVIPASTARLVGRSFGSVITMSAGLGIAAAVVGLFVSFHVEIASGPAIVLTSSGAFALVLLTTTVASALLVRRTRQMHSSNSRANLTATSAGTLAK</sequence>
<dbReference type="GO" id="GO:0055085">
    <property type="term" value="P:transmembrane transport"/>
    <property type="evidence" value="ECO:0007669"/>
    <property type="project" value="InterPro"/>
</dbReference>
<dbReference type="InterPro" id="IPR037294">
    <property type="entry name" value="ABC_BtuC-like"/>
</dbReference>
<evidence type="ECO:0000256" key="5">
    <source>
        <dbReference type="ARBA" id="ARBA00023136"/>
    </source>
</evidence>
<evidence type="ECO:0000313" key="11">
    <source>
        <dbReference type="EMBL" id="CAB4691181.1"/>
    </source>
</evidence>
<evidence type="ECO:0000256" key="6">
    <source>
        <dbReference type="SAM" id="Phobius"/>
    </source>
</evidence>
<protein>
    <submittedName>
        <fullName evidence="9">Unannotated protein</fullName>
    </submittedName>
</protein>
<evidence type="ECO:0000256" key="3">
    <source>
        <dbReference type="ARBA" id="ARBA00022692"/>
    </source>
</evidence>
<dbReference type="EMBL" id="CAEZTR010000153">
    <property type="protein sequence ID" value="CAB4589218.1"/>
    <property type="molecule type" value="Genomic_DNA"/>
</dbReference>
<evidence type="ECO:0000313" key="7">
    <source>
        <dbReference type="EMBL" id="CAB4546646.1"/>
    </source>
</evidence>
<proteinExistence type="inferred from homology"/>
<accession>A0A6J6FXA2</accession>
<feature type="transmembrane region" description="Helical" evidence="6">
    <location>
        <begin position="251"/>
        <end position="274"/>
    </location>
</feature>
<keyword evidence="5 6" id="KW-0472">Membrane</keyword>
<dbReference type="EMBL" id="CAEZTG010000031">
    <property type="protein sequence ID" value="CAB4559997.1"/>
    <property type="molecule type" value="Genomic_DNA"/>
</dbReference>
<keyword evidence="4 6" id="KW-1133">Transmembrane helix</keyword>
<dbReference type="GO" id="GO:0043190">
    <property type="term" value="C:ATP-binding cassette (ABC) transporter complex"/>
    <property type="evidence" value="ECO:0007669"/>
    <property type="project" value="InterPro"/>
</dbReference>
<dbReference type="SUPFAM" id="SSF81345">
    <property type="entry name" value="ABC transporter involved in vitamin B12 uptake, BtuC"/>
    <property type="match status" value="1"/>
</dbReference>
<feature type="transmembrane region" description="Helical" evidence="6">
    <location>
        <begin position="173"/>
        <end position="206"/>
    </location>
</feature>
<feature type="transmembrane region" description="Helical" evidence="6">
    <location>
        <begin position="92"/>
        <end position="111"/>
    </location>
</feature>
<evidence type="ECO:0000313" key="10">
    <source>
        <dbReference type="EMBL" id="CAB4648434.1"/>
    </source>
</evidence>
<name>A0A6J6FXA2_9ZZZZ</name>
<keyword evidence="3 6" id="KW-0812">Transmembrane</keyword>
<reference evidence="9" key="1">
    <citation type="submission" date="2020-05" db="EMBL/GenBank/DDBJ databases">
        <authorList>
            <person name="Chiriac C."/>
            <person name="Salcher M."/>
            <person name="Ghai R."/>
            <person name="Kavagutti S V."/>
        </authorList>
    </citation>
    <scope>NUCLEOTIDE SEQUENCE</scope>
</reference>
<dbReference type="Pfam" id="PF00950">
    <property type="entry name" value="ABC-3"/>
    <property type="match status" value="1"/>
</dbReference>
<comment type="subcellular location">
    <subcellularLocation>
        <location evidence="1">Membrane</location>
        <topology evidence="1">Multi-pass membrane protein</topology>
    </subcellularLocation>
</comment>
<dbReference type="PANTHER" id="PTHR30477">
    <property type="entry name" value="ABC-TRANSPORTER METAL-BINDING PROTEIN"/>
    <property type="match status" value="1"/>
</dbReference>
<feature type="transmembrane region" description="Helical" evidence="6">
    <location>
        <begin position="123"/>
        <end position="153"/>
    </location>
</feature>
<evidence type="ECO:0000256" key="4">
    <source>
        <dbReference type="ARBA" id="ARBA00022989"/>
    </source>
</evidence>
<feature type="transmembrane region" description="Helical" evidence="6">
    <location>
        <begin position="218"/>
        <end position="239"/>
    </location>
</feature>
<dbReference type="EMBL" id="CAEZXE010000176">
    <property type="protein sequence ID" value="CAB4691181.1"/>
    <property type="molecule type" value="Genomic_DNA"/>
</dbReference>
<evidence type="ECO:0000256" key="1">
    <source>
        <dbReference type="ARBA" id="ARBA00004141"/>
    </source>
</evidence>
<comment type="similarity">
    <text evidence="2">Belongs to the ABC-3 integral membrane protein family.</text>
</comment>
<dbReference type="PANTHER" id="PTHR30477:SF0">
    <property type="entry name" value="METAL TRANSPORT SYSTEM MEMBRANE PROTEIN TM_0125-RELATED"/>
    <property type="match status" value="1"/>
</dbReference>
<evidence type="ECO:0000313" key="8">
    <source>
        <dbReference type="EMBL" id="CAB4559997.1"/>
    </source>
</evidence>
<dbReference type="Gene3D" id="1.10.3470.10">
    <property type="entry name" value="ABC transporter involved in vitamin B12 uptake, BtuC"/>
    <property type="match status" value="1"/>
</dbReference>
<organism evidence="9">
    <name type="scientific">freshwater metagenome</name>
    <dbReference type="NCBI Taxonomy" id="449393"/>
    <lineage>
        <taxon>unclassified sequences</taxon>
        <taxon>metagenomes</taxon>
        <taxon>ecological metagenomes</taxon>
    </lineage>
</organism>
<feature type="transmembrane region" description="Helical" evidence="6">
    <location>
        <begin position="57"/>
        <end position="80"/>
    </location>
</feature>
<dbReference type="EMBL" id="CAEZSU010000044">
    <property type="protein sequence ID" value="CAB4546646.1"/>
    <property type="molecule type" value="Genomic_DNA"/>
</dbReference>
<gene>
    <name evidence="7" type="ORF">UFOPK1495_00555</name>
    <name evidence="8" type="ORF">UFOPK1603_00490</name>
    <name evidence="9" type="ORF">UFOPK1711_01727</name>
    <name evidence="10" type="ORF">UFOPK2143_01131</name>
    <name evidence="11" type="ORF">UFOPK2350_01588</name>
</gene>
<dbReference type="EMBL" id="CAEZVV010000073">
    <property type="protein sequence ID" value="CAB4648434.1"/>
    <property type="molecule type" value="Genomic_DNA"/>
</dbReference>
<evidence type="ECO:0000313" key="9">
    <source>
        <dbReference type="EMBL" id="CAB4589218.1"/>
    </source>
</evidence>
<evidence type="ECO:0000256" key="2">
    <source>
        <dbReference type="ARBA" id="ARBA00008034"/>
    </source>
</evidence>
<feature type="transmembrane region" description="Helical" evidence="6">
    <location>
        <begin position="12"/>
        <end position="36"/>
    </location>
</feature>